<dbReference type="GO" id="GO:0046353">
    <property type="term" value="F:aminoglycoside 3-N-acetyltransferase activity"/>
    <property type="evidence" value="ECO:0007669"/>
    <property type="project" value="UniProtKB-EC"/>
</dbReference>
<evidence type="ECO:0000256" key="3">
    <source>
        <dbReference type="ARBA" id="ARBA00022679"/>
    </source>
</evidence>
<dbReference type="Pfam" id="PF02522">
    <property type="entry name" value="Antibiotic_NAT"/>
    <property type="match status" value="1"/>
</dbReference>
<dbReference type="PANTHER" id="PTHR11104:SF0">
    <property type="entry name" value="SPBETA PROPHAGE-DERIVED AMINOGLYCOSIDE N(3')-ACETYLTRANSFERASE-LIKE PROTEIN YOKD"/>
    <property type="match status" value="1"/>
</dbReference>
<dbReference type="GO" id="GO:0046677">
    <property type="term" value="P:response to antibiotic"/>
    <property type="evidence" value="ECO:0007669"/>
    <property type="project" value="UniProtKB-KW"/>
</dbReference>
<dbReference type="InterPro" id="IPR003679">
    <property type="entry name" value="Amioglycoside_AcTrfase"/>
</dbReference>
<evidence type="ECO:0000256" key="5">
    <source>
        <dbReference type="RuleBase" id="RU365031"/>
    </source>
</evidence>
<keyword evidence="7" id="KW-1185">Reference proteome</keyword>
<dbReference type="SUPFAM" id="SSF110710">
    <property type="entry name" value="TTHA0583/YokD-like"/>
    <property type="match status" value="1"/>
</dbReference>
<comment type="catalytic activity">
    <reaction evidence="5">
        <text>a 2-deoxystreptamine antibiotic + acetyl-CoA = an N(3)-acetyl-2-deoxystreptamine antibiotic + CoA + H(+)</text>
        <dbReference type="Rhea" id="RHEA:12665"/>
        <dbReference type="ChEBI" id="CHEBI:15378"/>
        <dbReference type="ChEBI" id="CHEBI:57287"/>
        <dbReference type="ChEBI" id="CHEBI:57288"/>
        <dbReference type="ChEBI" id="CHEBI:57921"/>
        <dbReference type="ChEBI" id="CHEBI:77452"/>
        <dbReference type="EC" id="2.3.1.81"/>
    </reaction>
</comment>
<evidence type="ECO:0000256" key="1">
    <source>
        <dbReference type="ARBA" id="ARBA00006383"/>
    </source>
</evidence>
<comment type="similarity">
    <text evidence="1 5">Belongs to the antibiotic N-acetyltransferase family.</text>
</comment>
<protein>
    <recommendedName>
        <fullName evidence="2 5">Aminoglycoside N(3)-acetyltransferase</fullName>
        <ecNumber evidence="5">2.3.1.-</ecNumber>
    </recommendedName>
</protein>
<organism evidence="6 7">
    <name type="scientific">Grimontia celer</name>
    <dbReference type="NCBI Taxonomy" id="1796497"/>
    <lineage>
        <taxon>Bacteria</taxon>
        <taxon>Pseudomonadati</taxon>
        <taxon>Pseudomonadota</taxon>
        <taxon>Gammaproteobacteria</taxon>
        <taxon>Vibrionales</taxon>
        <taxon>Vibrionaceae</taxon>
        <taxon>Grimontia</taxon>
    </lineage>
</organism>
<name>A0A128F9X3_9GAMM</name>
<keyword evidence="3 5" id="KW-0808">Transferase</keyword>
<dbReference type="EC" id="2.3.1.-" evidence="5"/>
<dbReference type="InterPro" id="IPR028345">
    <property type="entry name" value="Antibiotic_NAT-like"/>
</dbReference>
<dbReference type="PANTHER" id="PTHR11104">
    <property type="entry name" value="AMINOGLYCOSIDE N3-ACETYLTRANSFERASE"/>
    <property type="match status" value="1"/>
</dbReference>
<evidence type="ECO:0000313" key="6">
    <source>
        <dbReference type="EMBL" id="CZF83154.1"/>
    </source>
</evidence>
<evidence type="ECO:0000313" key="7">
    <source>
        <dbReference type="Proteomes" id="UP000071641"/>
    </source>
</evidence>
<dbReference type="EMBL" id="FIZX01000002">
    <property type="protein sequence ID" value="CZF83154.1"/>
    <property type="molecule type" value="Genomic_DNA"/>
</dbReference>
<gene>
    <name evidence="6" type="ORF">GCE9029_03666</name>
</gene>
<proteinExistence type="inferred from homology"/>
<evidence type="ECO:0000256" key="4">
    <source>
        <dbReference type="ARBA" id="ARBA00023315"/>
    </source>
</evidence>
<evidence type="ECO:0000256" key="2">
    <source>
        <dbReference type="ARBA" id="ARBA00012882"/>
    </source>
</evidence>
<keyword evidence="5" id="KW-0046">Antibiotic resistance</keyword>
<dbReference type="AlphaFoldDB" id="A0A128F9X3"/>
<sequence length="267" mass="29066">MSTTEQNIKTAIEALNLADKIIFAHCAMRSFGGFEGGADRLLDTFLSAGCTVVAPTFTYFPMCHSPDGIEYPQNGYRGELEIDPSPYDAHANDIEPSMGAFAKAVLNHPKRIRTEHPMNSYAAVGPLAEAALAPQDDFNVYGVYQSPQARNAVVLSMGVTPNSITPIHYAEQLAGKALFRRWALTANRGVVETCVGSCSEGFIYLQPYLSPIQTKKRVGESTWTAYPLEALLDACAQAFRTNPSIIRCSDDCPRCEDMTLGGVKTLN</sequence>
<keyword evidence="4 5" id="KW-0012">Acyltransferase</keyword>
<accession>A0A128F9X3</accession>
<dbReference type="OrthoDB" id="7330654at2"/>
<dbReference type="Proteomes" id="UP000071641">
    <property type="component" value="Unassembled WGS sequence"/>
</dbReference>
<reference evidence="7" key="1">
    <citation type="submission" date="2016-02" db="EMBL/GenBank/DDBJ databases">
        <authorList>
            <person name="Rodrigo-Torres Lidia"/>
            <person name="Arahal R.David."/>
        </authorList>
    </citation>
    <scope>NUCLEOTIDE SEQUENCE [LARGE SCALE GENOMIC DNA]</scope>
    <source>
        <strain evidence="7">CECT 9029</strain>
    </source>
</reference>
<dbReference type="STRING" id="1796497.GCE9029_03666"/>
<dbReference type="RefSeq" id="WP_062665408.1">
    <property type="nucleotide sequence ID" value="NZ_FIZX01000002.1"/>
</dbReference>